<evidence type="ECO:0000313" key="1">
    <source>
        <dbReference type="EMBL" id="URE10493.1"/>
    </source>
</evidence>
<dbReference type="InterPro" id="IPR002093">
    <property type="entry name" value="BRCA2_repeat"/>
</dbReference>
<protein>
    <submittedName>
        <fullName evidence="1">BRCA2, helical</fullName>
    </submittedName>
</protein>
<dbReference type="EMBL" id="CP097508">
    <property type="protein sequence ID" value="URE10493.1"/>
    <property type="molecule type" value="Genomic_DNA"/>
</dbReference>
<reference evidence="1" key="1">
    <citation type="submission" date="2022-05" db="EMBL/GenBank/DDBJ databases">
        <title>The Musa troglodytarum L. genome provides insights into the mechanism of non-climacteric behaviour and enrichment of carotenoids.</title>
        <authorList>
            <person name="Wang J."/>
        </authorList>
    </citation>
    <scope>NUCLEOTIDE SEQUENCE</scope>
    <source>
        <tissue evidence="1">Leaf</tissue>
    </source>
</reference>
<proteinExistence type="predicted"/>
<sequence length="194" mass="21211">MEYHDVYRDAGICFISSKLPRVTMVAVEMEKGFDVSDGNGESSFGIETTSGGQDDRFPLFRTGSGKSVTIKESSLRKAAAVLEGNGINKDEVFPMFSTGSGKLVTVKESSIRKAAAIFIGENMEKAGGIALKHVVRDVIMEVGFHCHATSAHMMEALALFEGFKQARRRCLQHFGVYSDSIQIIAAQDENHKEL</sequence>
<dbReference type="OrthoDB" id="21095at2759"/>
<organism evidence="1 2">
    <name type="scientific">Musa troglodytarum</name>
    <name type="common">fe'i banana</name>
    <dbReference type="NCBI Taxonomy" id="320322"/>
    <lineage>
        <taxon>Eukaryota</taxon>
        <taxon>Viridiplantae</taxon>
        <taxon>Streptophyta</taxon>
        <taxon>Embryophyta</taxon>
        <taxon>Tracheophyta</taxon>
        <taxon>Spermatophyta</taxon>
        <taxon>Magnoliopsida</taxon>
        <taxon>Liliopsida</taxon>
        <taxon>Zingiberales</taxon>
        <taxon>Musaceae</taxon>
        <taxon>Musa</taxon>
    </lineage>
</organism>
<keyword evidence="2" id="KW-1185">Reference proteome</keyword>
<dbReference type="AlphaFoldDB" id="A0A9E7K8E1"/>
<name>A0A9E7K8E1_9LILI</name>
<dbReference type="Pfam" id="PF00634">
    <property type="entry name" value="BRCA2"/>
    <property type="match status" value="2"/>
</dbReference>
<gene>
    <name evidence="1" type="ORF">MUK42_36912</name>
</gene>
<accession>A0A9E7K8E1</accession>
<evidence type="ECO:0000313" key="2">
    <source>
        <dbReference type="Proteomes" id="UP001055439"/>
    </source>
</evidence>
<dbReference type="Proteomes" id="UP001055439">
    <property type="component" value="Chromosome 6"/>
</dbReference>